<protein>
    <submittedName>
        <fullName evidence="1">Uncharacterized protein</fullName>
    </submittedName>
</protein>
<reference evidence="1" key="2">
    <citation type="submission" date="2023-05" db="EMBL/GenBank/DDBJ databases">
        <authorList>
            <consortium name="Lawrence Berkeley National Laboratory"/>
            <person name="Steindorff A."/>
            <person name="Hensen N."/>
            <person name="Bonometti L."/>
            <person name="Westerberg I."/>
            <person name="Brannstrom I.O."/>
            <person name="Guillou S."/>
            <person name="Cros-Aarteil S."/>
            <person name="Calhoun S."/>
            <person name="Haridas S."/>
            <person name="Kuo A."/>
            <person name="Mondo S."/>
            <person name="Pangilinan J."/>
            <person name="Riley R."/>
            <person name="Labutti K."/>
            <person name="Andreopoulos B."/>
            <person name="Lipzen A."/>
            <person name="Chen C."/>
            <person name="Yanf M."/>
            <person name="Daum C."/>
            <person name="Ng V."/>
            <person name="Clum A."/>
            <person name="Ohm R."/>
            <person name="Martin F."/>
            <person name="Silar P."/>
            <person name="Natvig D."/>
            <person name="Lalanne C."/>
            <person name="Gautier V."/>
            <person name="Ament-Velasquez S.L."/>
            <person name="Kruys A."/>
            <person name="Hutchinson M.I."/>
            <person name="Powell A.J."/>
            <person name="Barry K."/>
            <person name="Miller A.N."/>
            <person name="Grigoriev I.V."/>
            <person name="Debuchy R."/>
            <person name="Gladieux P."/>
            <person name="Thoren M.H."/>
            <person name="Johannesson H."/>
        </authorList>
    </citation>
    <scope>NUCLEOTIDE SEQUENCE</scope>
    <source>
        <strain evidence="1">CBS 359.72</strain>
    </source>
</reference>
<comment type="caution">
    <text evidence="1">The sequence shown here is derived from an EMBL/GenBank/DDBJ whole genome shotgun (WGS) entry which is preliminary data.</text>
</comment>
<organism evidence="1 2">
    <name type="scientific">Corynascus novoguineensis</name>
    <dbReference type="NCBI Taxonomy" id="1126955"/>
    <lineage>
        <taxon>Eukaryota</taxon>
        <taxon>Fungi</taxon>
        <taxon>Dikarya</taxon>
        <taxon>Ascomycota</taxon>
        <taxon>Pezizomycotina</taxon>
        <taxon>Sordariomycetes</taxon>
        <taxon>Sordariomycetidae</taxon>
        <taxon>Sordariales</taxon>
        <taxon>Chaetomiaceae</taxon>
        <taxon>Corynascus</taxon>
    </lineage>
</organism>
<sequence>MPELHEVSYSHEATIAASYVAEPPEGGWPEISLENLSSLGKTNEAILLLRHLPYISSRDDSAQESMSPHVVCLTRGSYLNPCFLLDTKLGVVFWEECDSDVKRNPSREPIFGEEYDNGPTEEETDFRCDSVAWAVPDFEELLKDLFRQLFYVPVSPRVVYHASALKEVVPMLEAIYREHGWPDLERSRKRECLNAVQDLMERRDPDCADRRREGED</sequence>
<evidence type="ECO:0000313" key="1">
    <source>
        <dbReference type="EMBL" id="KAK4248270.1"/>
    </source>
</evidence>
<dbReference type="EMBL" id="MU857640">
    <property type="protein sequence ID" value="KAK4248270.1"/>
    <property type="molecule type" value="Genomic_DNA"/>
</dbReference>
<gene>
    <name evidence="1" type="ORF">C7999DRAFT_40552</name>
</gene>
<dbReference type="AlphaFoldDB" id="A0AAN7HPV2"/>
<reference evidence="1" key="1">
    <citation type="journal article" date="2023" name="Mol. Phylogenet. Evol.">
        <title>Genome-scale phylogeny and comparative genomics of the fungal order Sordariales.</title>
        <authorList>
            <person name="Hensen N."/>
            <person name="Bonometti L."/>
            <person name="Westerberg I."/>
            <person name="Brannstrom I.O."/>
            <person name="Guillou S."/>
            <person name="Cros-Aarteil S."/>
            <person name="Calhoun S."/>
            <person name="Haridas S."/>
            <person name="Kuo A."/>
            <person name="Mondo S."/>
            <person name="Pangilinan J."/>
            <person name="Riley R."/>
            <person name="LaButti K."/>
            <person name="Andreopoulos B."/>
            <person name="Lipzen A."/>
            <person name="Chen C."/>
            <person name="Yan M."/>
            <person name="Daum C."/>
            <person name="Ng V."/>
            <person name="Clum A."/>
            <person name="Steindorff A."/>
            <person name="Ohm R.A."/>
            <person name="Martin F."/>
            <person name="Silar P."/>
            <person name="Natvig D.O."/>
            <person name="Lalanne C."/>
            <person name="Gautier V."/>
            <person name="Ament-Velasquez S.L."/>
            <person name="Kruys A."/>
            <person name="Hutchinson M.I."/>
            <person name="Powell A.J."/>
            <person name="Barry K."/>
            <person name="Miller A.N."/>
            <person name="Grigoriev I.V."/>
            <person name="Debuchy R."/>
            <person name="Gladieux P."/>
            <person name="Hiltunen Thoren M."/>
            <person name="Johannesson H."/>
        </authorList>
    </citation>
    <scope>NUCLEOTIDE SEQUENCE</scope>
    <source>
        <strain evidence="1">CBS 359.72</strain>
    </source>
</reference>
<dbReference type="Proteomes" id="UP001303647">
    <property type="component" value="Unassembled WGS sequence"/>
</dbReference>
<name>A0AAN7HPV2_9PEZI</name>
<keyword evidence="2" id="KW-1185">Reference proteome</keyword>
<accession>A0AAN7HPV2</accession>
<evidence type="ECO:0000313" key="2">
    <source>
        <dbReference type="Proteomes" id="UP001303647"/>
    </source>
</evidence>
<proteinExistence type="predicted"/>